<reference evidence="2" key="2">
    <citation type="submission" date="2023-05" db="EMBL/GenBank/DDBJ databases">
        <authorList>
            <consortium name="Lawrence Berkeley National Laboratory"/>
            <person name="Steindorff A."/>
            <person name="Hensen N."/>
            <person name="Bonometti L."/>
            <person name="Westerberg I."/>
            <person name="Brannstrom I.O."/>
            <person name="Guillou S."/>
            <person name="Cros-Aarteil S."/>
            <person name="Calhoun S."/>
            <person name="Haridas S."/>
            <person name="Kuo A."/>
            <person name="Mondo S."/>
            <person name="Pangilinan J."/>
            <person name="Riley R."/>
            <person name="Labutti K."/>
            <person name="Andreopoulos B."/>
            <person name="Lipzen A."/>
            <person name="Chen C."/>
            <person name="Yanf M."/>
            <person name="Daum C."/>
            <person name="Ng V."/>
            <person name="Clum A."/>
            <person name="Ohm R."/>
            <person name="Martin F."/>
            <person name="Silar P."/>
            <person name="Natvig D."/>
            <person name="Lalanne C."/>
            <person name="Gautier V."/>
            <person name="Ament-Velasquez S.L."/>
            <person name="Kruys A."/>
            <person name="Hutchinson M.I."/>
            <person name="Powell A.J."/>
            <person name="Barry K."/>
            <person name="Miller A.N."/>
            <person name="Grigoriev I.V."/>
            <person name="Debuchy R."/>
            <person name="Gladieux P."/>
            <person name="Thoren M.H."/>
            <person name="Johannesson H."/>
        </authorList>
    </citation>
    <scope>NUCLEOTIDE SEQUENCE</scope>
    <source>
        <strain evidence="2">CBS 990.96</strain>
    </source>
</reference>
<keyword evidence="3" id="KW-1185">Reference proteome</keyword>
<organism evidence="2 3">
    <name type="scientific">Podospora fimiseda</name>
    <dbReference type="NCBI Taxonomy" id="252190"/>
    <lineage>
        <taxon>Eukaryota</taxon>
        <taxon>Fungi</taxon>
        <taxon>Dikarya</taxon>
        <taxon>Ascomycota</taxon>
        <taxon>Pezizomycotina</taxon>
        <taxon>Sordariomycetes</taxon>
        <taxon>Sordariomycetidae</taxon>
        <taxon>Sordariales</taxon>
        <taxon>Podosporaceae</taxon>
        <taxon>Podospora</taxon>
    </lineage>
</organism>
<dbReference type="Proteomes" id="UP001301958">
    <property type="component" value="Unassembled WGS sequence"/>
</dbReference>
<dbReference type="AlphaFoldDB" id="A0AAN7BYQ3"/>
<evidence type="ECO:0000256" key="1">
    <source>
        <dbReference type="SAM" id="SignalP"/>
    </source>
</evidence>
<feature type="signal peptide" evidence="1">
    <location>
        <begin position="1"/>
        <end position="20"/>
    </location>
</feature>
<dbReference type="EMBL" id="MU865291">
    <property type="protein sequence ID" value="KAK4231712.1"/>
    <property type="molecule type" value="Genomic_DNA"/>
</dbReference>
<reference evidence="2" key="1">
    <citation type="journal article" date="2023" name="Mol. Phylogenet. Evol.">
        <title>Genome-scale phylogeny and comparative genomics of the fungal order Sordariales.</title>
        <authorList>
            <person name="Hensen N."/>
            <person name="Bonometti L."/>
            <person name="Westerberg I."/>
            <person name="Brannstrom I.O."/>
            <person name="Guillou S."/>
            <person name="Cros-Aarteil S."/>
            <person name="Calhoun S."/>
            <person name="Haridas S."/>
            <person name="Kuo A."/>
            <person name="Mondo S."/>
            <person name="Pangilinan J."/>
            <person name="Riley R."/>
            <person name="LaButti K."/>
            <person name="Andreopoulos B."/>
            <person name="Lipzen A."/>
            <person name="Chen C."/>
            <person name="Yan M."/>
            <person name="Daum C."/>
            <person name="Ng V."/>
            <person name="Clum A."/>
            <person name="Steindorff A."/>
            <person name="Ohm R.A."/>
            <person name="Martin F."/>
            <person name="Silar P."/>
            <person name="Natvig D.O."/>
            <person name="Lalanne C."/>
            <person name="Gautier V."/>
            <person name="Ament-Velasquez S.L."/>
            <person name="Kruys A."/>
            <person name="Hutchinson M.I."/>
            <person name="Powell A.J."/>
            <person name="Barry K."/>
            <person name="Miller A.N."/>
            <person name="Grigoriev I.V."/>
            <person name="Debuchy R."/>
            <person name="Gladieux P."/>
            <person name="Hiltunen Thoren M."/>
            <person name="Johannesson H."/>
        </authorList>
    </citation>
    <scope>NUCLEOTIDE SEQUENCE</scope>
    <source>
        <strain evidence="2">CBS 990.96</strain>
    </source>
</reference>
<comment type="caution">
    <text evidence="2">The sequence shown here is derived from an EMBL/GenBank/DDBJ whole genome shotgun (WGS) entry which is preliminary data.</text>
</comment>
<accession>A0AAN7BYQ3</accession>
<name>A0AAN7BYQ3_9PEZI</name>
<keyword evidence="1" id="KW-0732">Signal</keyword>
<proteinExistence type="predicted"/>
<gene>
    <name evidence="2" type="ORF">QBC38DRAFT_465368</name>
</gene>
<sequence>QVLLFAFFFFVSHFLLEFLGFPLPSGFSTKIIPWECLDNFFSLGGRKRGCWKADVSEFQQKVSHVLYKIKLIPKQCKLSPAPAATGHFLFPGDSWYLGRIARLLMHRSTRVPSSRETCRLPIGRKKRMWPLTSMSDGCPRQMMKPLPKVPVPEACNKHGKKYFCPIPQKKNVVCKQWLRPLPTTKLPNIRISHQQEKRHSTLHTNTLREVHFSVGPPAIYRLYIRCSPGVPGVCRKGFEQVETNLVINRKAKWRRRRVIHKTG</sequence>
<evidence type="ECO:0000313" key="3">
    <source>
        <dbReference type="Proteomes" id="UP001301958"/>
    </source>
</evidence>
<protein>
    <submittedName>
        <fullName evidence="2">Uncharacterized protein</fullName>
    </submittedName>
</protein>
<feature type="non-terminal residue" evidence="2">
    <location>
        <position position="1"/>
    </location>
</feature>
<evidence type="ECO:0000313" key="2">
    <source>
        <dbReference type="EMBL" id="KAK4231712.1"/>
    </source>
</evidence>
<feature type="chain" id="PRO_5042920639" evidence="1">
    <location>
        <begin position="21"/>
        <end position="263"/>
    </location>
</feature>